<dbReference type="Proteomes" id="UP000191897">
    <property type="component" value="Unassembled WGS sequence"/>
</dbReference>
<organism evidence="1 2">
    <name type="scientific">Agrobacterium tumefaciens str. Kerr 14</name>
    <dbReference type="NCBI Taxonomy" id="1183424"/>
    <lineage>
        <taxon>Bacteria</taxon>
        <taxon>Pseudomonadati</taxon>
        <taxon>Pseudomonadota</taxon>
        <taxon>Alphaproteobacteria</taxon>
        <taxon>Hyphomicrobiales</taxon>
        <taxon>Rhizobiaceae</taxon>
        <taxon>Rhizobium/Agrobacterium group</taxon>
        <taxon>Agrobacterium</taxon>
        <taxon>Agrobacterium tumefaciens complex</taxon>
    </lineage>
</organism>
<name>A0A1S7SC84_AGRTU</name>
<dbReference type="EMBL" id="FBWC01000037">
    <property type="protein sequence ID" value="CUX66235.1"/>
    <property type="molecule type" value="Genomic_DNA"/>
</dbReference>
<evidence type="ECO:0000313" key="1">
    <source>
        <dbReference type="EMBL" id="CUX66235.1"/>
    </source>
</evidence>
<protein>
    <submittedName>
        <fullName evidence="1">Uncharacterized protein</fullName>
    </submittedName>
</protein>
<sequence>MIRMRAYAILSEGKTLTVLSDGPS</sequence>
<evidence type="ECO:0000313" key="2">
    <source>
        <dbReference type="Proteomes" id="UP000191897"/>
    </source>
</evidence>
<accession>A0A1S7SC84</accession>
<reference evidence="1 2" key="1">
    <citation type="submission" date="2016-01" db="EMBL/GenBank/DDBJ databases">
        <authorList>
            <person name="Oliw E.H."/>
        </authorList>
    </citation>
    <scope>NUCLEOTIDE SEQUENCE [LARGE SCALE GENOMIC DNA]</scope>
    <source>
        <strain evidence="1 2">Kerr 14</strain>
    </source>
</reference>
<proteinExistence type="predicted"/>
<dbReference type="AlphaFoldDB" id="A0A1S7SC84"/>
<gene>
    <name evidence="1" type="ORF">AGR4C_pa60090</name>
</gene>